<protein>
    <submittedName>
        <fullName evidence="2">Transposase domain</fullName>
    </submittedName>
</protein>
<reference evidence="3" key="1">
    <citation type="submission" date="2016-10" db="EMBL/GenBank/DDBJ databases">
        <authorList>
            <person name="Varghese N."/>
            <person name="Submissions S."/>
        </authorList>
    </citation>
    <scope>NUCLEOTIDE SEQUENCE [LARGE SCALE GENOMIC DNA]</scope>
    <source>
        <strain evidence="3">DSM 17044</strain>
    </source>
</reference>
<gene>
    <name evidence="2" type="ORF">SAMN05444354_1521</name>
</gene>
<name>A0A1H8G595_STIAU</name>
<evidence type="ECO:0000259" key="1">
    <source>
        <dbReference type="Pfam" id="PF05598"/>
    </source>
</evidence>
<evidence type="ECO:0000313" key="3">
    <source>
        <dbReference type="Proteomes" id="UP000182719"/>
    </source>
</evidence>
<feature type="domain" description="Transposase InsH N-terminal" evidence="1">
    <location>
        <begin position="35"/>
        <end position="120"/>
    </location>
</feature>
<accession>A0A1H8G595</accession>
<dbReference type="Pfam" id="PF05598">
    <property type="entry name" value="DUF772"/>
    <property type="match status" value="1"/>
</dbReference>
<organism evidence="2 3">
    <name type="scientific">Stigmatella aurantiaca</name>
    <dbReference type="NCBI Taxonomy" id="41"/>
    <lineage>
        <taxon>Bacteria</taxon>
        <taxon>Pseudomonadati</taxon>
        <taxon>Myxococcota</taxon>
        <taxon>Myxococcia</taxon>
        <taxon>Myxococcales</taxon>
        <taxon>Cystobacterineae</taxon>
        <taxon>Archangiaceae</taxon>
        <taxon>Stigmatella</taxon>
    </lineage>
</organism>
<proteinExistence type="predicted"/>
<dbReference type="AlphaFoldDB" id="A0A1H8G595"/>
<keyword evidence="3" id="KW-1185">Reference proteome</keyword>
<dbReference type="PANTHER" id="PTHR35604:SF2">
    <property type="entry name" value="TRANSPOSASE INSH FOR INSERTION SEQUENCE ELEMENT IS5A-RELATED"/>
    <property type="match status" value="1"/>
</dbReference>
<dbReference type="Proteomes" id="UP000182719">
    <property type="component" value="Unassembled WGS sequence"/>
</dbReference>
<dbReference type="InterPro" id="IPR008490">
    <property type="entry name" value="Transposase_InsH_N"/>
</dbReference>
<evidence type="ECO:0000313" key="2">
    <source>
        <dbReference type="EMBL" id="SEN38468.1"/>
    </source>
</evidence>
<dbReference type="EMBL" id="FOAP01000052">
    <property type="protein sequence ID" value="SEN38468.1"/>
    <property type="molecule type" value="Genomic_DNA"/>
</dbReference>
<dbReference type="PANTHER" id="PTHR35604">
    <property type="entry name" value="TRANSPOSASE INSH FOR INSERTION SEQUENCE ELEMENT IS5A-RELATED"/>
    <property type="match status" value="1"/>
</dbReference>
<sequence>MGIVRWTPPQQVSEQEERFLERMGQTGKLFAFLRRHRHELLDEGFQKELEEMYRGSGAGKAPVPPGLMAMATLLQGYLKASDATMVELTVFDLRVQMVLDCLGNTEPAFGQATLREFRQRLIRTQMDKRLLERTVEVAARQREFDWRKVKPALKVAMDSRPLEGAFRGIRCTRPVWRC</sequence>